<evidence type="ECO:0000313" key="2">
    <source>
        <dbReference type="Proteomes" id="UP001469089"/>
    </source>
</evidence>
<dbReference type="Proteomes" id="UP001469089">
    <property type="component" value="Unassembled WGS sequence"/>
</dbReference>
<dbReference type="InterPro" id="IPR023198">
    <property type="entry name" value="PGP-like_dom2"/>
</dbReference>
<gene>
    <name evidence="1" type="ORF">N0A02_22280</name>
</gene>
<dbReference type="RefSeq" id="WP_349544087.1">
    <property type="nucleotide sequence ID" value="NZ_JAOALG010000002.1"/>
</dbReference>
<comment type="caution">
    <text evidence="1">The sequence shown here is derived from an EMBL/GenBank/DDBJ whole genome shotgun (WGS) entry which is preliminary data.</text>
</comment>
<organism evidence="1 2">
    <name type="scientific">Paraburkholderia acidicola</name>
    <dbReference type="NCBI Taxonomy" id="1912599"/>
    <lineage>
        <taxon>Bacteria</taxon>
        <taxon>Pseudomonadati</taxon>
        <taxon>Pseudomonadota</taxon>
        <taxon>Betaproteobacteria</taxon>
        <taxon>Burkholderiales</taxon>
        <taxon>Burkholderiaceae</taxon>
        <taxon>Paraburkholderia</taxon>
    </lineage>
</organism>
<sequence>MNHASMVSHVTTRTARVSADSPDDAHLSAYNAAFSDLGLRFRWDLGTLDALNEFASETARITAYIERFHAHLHKAYDADFLAQLILQKKTQYFREFVAGF</sequence>
<reference evidence="1 2" key="1">
    <citation type="journal article" date="2024" name="Chem. Sci.">
        <title>Discovery of a lagriamide polyketide by integrated genome mining, isotopic labeling, and untargeted metabolomics.</title>
        <authorList>
            <person name="Fergusson C.H."/>
            <person name="Saulog J."/>
            <person name="Paulo B.S."/>
            <person name="Wilson D.M."/>
            <person name="Liu D.Y."/>
            <person name="Morehouse N.J."/>
            <person name="Waterworth S."/>
            <person name="Barkei J."/>
            <person name="Gray C.A."/>
            <person name="Kwan J.C."/>
            <person name="Eustaquio A.S."/>
            <person name="Linington R.G."/>
        </authorList>
    </citation>
    <scope>NUCLEOTIDE SEQUENCE [LARGE SCALE GENOMIC DNA]</scope>
    <source>
        <strain evidence="1 2">RL17-338-BIF-B</strain>
    </source>
</reference>
<evidence type="ECO:0000313" key="1">
    <source>
        <dbReference type="EMBL" id="MEQ5842174.1"/>
    </source>
</evidence>
<keyword evidence="2" id="KW-1185">Reference proteome</keyword>
<accession>A0ABV1LS95</accession>
<dbReference type="Gene3D" id="1.10.150.240">
    <property type="entry name" value="Putative phosphatase, domain 2"/>
    <property type="match status" value="1"/>
</dbReference>
<name>A0ABV1LS95_9BURK</name>
<protein>
    <submittedName>
        <fullName evidence="1">Uncharacterized protein</fullName>
    </submittedName>
</protein>
<proteinExistence type="predicted"/>
<dbReference type="EMBL" id="JAOALG010000002">
    <property type="protein sequence ID" value="MEQ5842174.1"/>
    <property type="molecule type" value="Genomic_DNA"/>
</dbReference>